<reference evidence="10 11" key="1">
    <citation type="journal article" date="2011" name="Proc. Natl. Acad. Sci. U.S.A.">
        <title>Evolutionary erosion of yeast sex chromosomes by mating-type switching accidents.</title>
        <authorList>
            <person name="Gordon J.L."/>
            <person name="Armisen D."/>
            <person name="Proux-Wera E."/>
            <person name="Oheigeartaigh S.S."/>
            <person name="Byrne K.P."/>
            <person name="Wolfe K.H."/>
        </authorList>
    </citation>
    <scope>NUCLEOTIDE SEQUENCE [LARGE SCALE GENOMIC DNA]</scope>
    <source>
        <strain evidence="11">ATCC 22294 / BCRC 22015 / CBS 2517 / CECT 1963 / NBRC 1671 / NRRL Y-8276</strain>
    </source>
</reference>
<comment type="function">
    <text evidence="8">Allows the formation of correctly charged Gln-tRNA(Gln) through the transamidation of misacylated Glu-tRNA(Gln) in the mitochondria. The reaction takes place in the presence of glutamine and ATP through an activated gamma-phospho-Glu-tRNA(Gln).</text>
</comment>
<dbReference type="InterPro" id="IPR017958">
    <property type="entry name" value="Gln-tRNA_amidoTrfase_suB_CS"/>
</dbReference>
<dbReference type="GO" id="GO:0050567">
    <property type="term" value="F:glutaminyl-tRNA synthase (glutamine-hydrolyzing) activity"/>
    <property type="evidence" value="ECO:0007669"/>
    <property type="project" value="UniProtKB-UniRule"/>
</dbReference>
<dbReference type="GO" id="GO:0005524">
    <property type="term" value="F:ATP binding"/>
    <property type="evidence" value="ECO:0007669"/>
    <property type="project" value="UniProtKB-KW"/>
</dbReference>
<dbReference type="Gene3D" id="1.10.10.410">
    <property type="match status" value="1"/>
</dbReference>
<dbReference type="SUPFAM" id="SSF89095">
    <property type="entry name" value="GatB/YqeY motif"/>
    <property type="match status" value="1"/>
</dbReference>
<dbReference type="InterPro" id="IPR004413">
    <property type="entry name" value="GatB"/>
</dbReference>
<dbReference type="InterPro" id="IPR006075">
    <property type="entry name" value="Asn/Gln-tRNA_Trfase_suB/E_cat"/>
</dbReference>
<evidence type="ECO:0000256" key="2">
    <source>
        <dbReference type="ARBA" id="ARBA00022598"/>
    </source>
</evidence>
<name>H2B2E2_KAZAF</name>
<keyword evidence="3 8" id="KW-0547">Nucleotide-binding</keyword>
<proteinExistence type="inferred from homology"/>
<dbReference type="PROSITE" id="PS01234">
    <property type="entry name" value="GATB"/>
    <property type="match status" value="1"/>
</dbReference>
<comment type="catalytic activity">
    <reaction evidence="7 8">
        <text>L-glutamyl-tRNA(Gln) + L-glutamine + ATP + H2O = L-glutaminyl-tRNA(Gln) + L-glutamate + ADP + phosphate + H(+)</text>
        <dbReference type="Rhea" id="RHEA:17521"/>
        <dbReference type="Rhea" id="RHEA-COMP:9681"/>
        <dbReference type="Rhea" id="RHEA-COMP:9684"/>
        <dbReference type="ChEBI" id="CHEBI:15377"/>
        <dbReference type="ChEBI" id="CHEBI:15378"/>
        <dbReference type="ChEBI" id="CHEBI:29985"/>
        <dbReference type="ChEBI" id="CHEBI:30616"/>
        <dbReference type="ChEBI" id="CHEBI:43474"/>
        <dbReference type="ChEBI" id="CHEBI:58359"/>
        <dbReference type="ChEBI" id="CHEBI:78520"/>
        <dbReference type="ChEBI" id="CHEBI:78521"/>
        <dbReference type="ChEBI" id="CHEBI:456216"/>
    </reaction>
</comment>
<dbReference type="GO" id="GO:0030956">
    <property type="term" value="C:glutamyl-tRNA(Gln) amidotransferase complex"/>
    <property type="evidence" value="ECO:0007669"/>
    <property type="project" value="UniProtKB-UniRule"/>
</dbReference>
<evidence type="ECO:0000256" key="6">
    <source>
        <dbReference type="ARBA" id="ARBA00023128"/>
    </source>
</evidence>
<dbReference type="NCBIfam" id="NF004012">
    <property type="entry name" value="PRK05477.1-2"/>
    <property type="match status" value="1"/>
</dbReference>
<keyword evidence="2 8" id="KW-0436">Ligase</keyword>
<evidence type="ECO:0000259" key="9">
    <source>
        <dbReference type="SMART" id="SM00845"/>
    </source>
</evidence>
<dbReference type="GeneID" id="13887000"/>
<dbReference type="STRING" id="1071382.H2B2E2"/>
<dbReference type="GO" id="GO:0032543">
    <property type="term" value="P:mitochondrial translation"/>
    <property type="evidence" value="ECO:0007669"/>
    <property type="project" value="UniProtKB-UniRule"/>
</dbReference>
<evidence type="ECO:0000256" key="4">
    <source>
        <dbReference type="ARBA" id="ARBA00022840"/>
    </source>
</evidence>
<dbReference type="EC" id="6.3.5.-" evidence="8"/>
<dbReference type="HOGENOM" id="CLU_019240_4_0_1"/>
<evidence type="ECO:0000313" key="10">
    <source>
        <dbReference type="EMBL" id="CCF60792.1"/>
    </source>
</evidence>
<dbReference type="InterPro" id="IPR018027">
    <property type="entry name" value="Asn/Gln_amidotransferase"/>
</dbReference>
<evidence type="ECO:0000256" key="1">
    <source>
        <dbReference type="ARBA" id="ARBA00005306"/>
    </source>
</evidence>
<evidence type="ECO:0000256" key="5">
    <source>
        <dbReference type="ARBA" id="ARBA00022917"/>
    </source>
</evidence>
<dbReference type="InterPro" id="IPR014746">
    <property type="entry name" value="Gln_synth/guanido_kin_cat_dom"/>
</dbReference>
<keyword evidence="6 8" id="KW-0496">Mitochondrion</keyword>
<dbReference type="InParanoid" id="H2B2E2"/>
<dbReference type="PANTHER" id="PTHR11659:SF0">
    <property type="entry name" value="GLUTAMYL-TRNA(GLN) AMIDOTRANSFERASE SUBUNIT B, MITOCHONDRIAL"/>
    <property type="match status" value="1"/>
</dbReference>
<dbReference type="SUPFAM" id="SSF55931">
    <property type="entry name" value="Glutamine synthetase/guanido kinase"/>
    <property type="match status" value="1"/>
</dbReference>
<evidence type="ECO:0000313" key="11">
    <source>
        <dbReference type="Proteomes" id="UP000005220"/>
    </source>
</evidence>
<dbReference type="GO" id="GO:0005739">
    <property type="term" value="C:mitochondrion"/>
    <property type="evidence" value="ECO:0007669"/>
    <property type="project" value="UniProtKB-SubCell"/>
</dbReference>
<dbReference type="AlphaFoldDB" id="H2B2E2"/>
<accession>H2B2E2</accession>
<sequence length="535" mass="61293">MSLGLLKQSHIPIRRLFSTIPGYNLKCGLEIHTQLNTENKLFSRSRNDPFRYVDQPNVNASYFDVALPGSRPTLNYEVVLYALKLALAMNSTINLNSQFDRKHYFYGDLPQGYQITQHYRPIATGGQLTLSKPFDDISSPSKAVNIKQLQIEQDTGRSVYLQGEGLTLIDLNRANVPLIELVTEPDLTSIKEVRAFLKKYQDIVRQLKISTGDLETGSVRVDVNINVNEYPRVELKNLPNTSSIINAIKYEYKRQVNIIQSGKAESELREVETRRWDGEKHSSSDLKSPHLIYRYMPDPELPYINLDKSIVADVAKTLPKLSDEVLDMFMNEPYNLSLKDARILTMNHNLSVFYTNEEIKDFYLSTFQIFSDTIEGESSSSKIVINWVLHELLGTLNKLGVALKESREILSPQKFAEFLLLIYNRKISNSNAKLLLFHLIENIKDYKENSNLNLVQLTSDLELDSNSSFNDAQLQEQCRLILKELDNSELVDSLVSGKKKNTLQYLVGQGMRKFHGKVEAQELQKTFKNILNIKW</sequence>
<keyword evidence="4 8" id="KW-0067">ATP-binding</keyword>
<dbReference type="eggNOG" id="KOG2438">
    <property type="taxonomic scope" value="Eukaryota"/>
</dbReference>
<dbReference type="InterPro" id="IPR023168">
    <property type="entry name" value="GatB_Yqey_C_2"/>
</dbReference>
<comment type="subcellular location">
    <subcellularLocation>
        <location evidence="8">Mitochondrion</location>
    </subcellularLocation>
</comment>
<dbReference type="HAMAP" id="MF_00121">
    <property type="entry name" value="GatB"/>
    <property type="match status" value="1"/>
</dbReference>
<keyword evidence="5 8" id="KW-0648">Protein biosynthesis</keyword>
<gene>
    <name evidence="10" type="primary">KAFR0L01820</name>
    <name evidence="8" type="synonym">PET112</name>
    <name evidence="10" type="ORF">KAFR_0L01820</name>
</gene>
<comment type="subunit">
    <text evidence="8">Subunit of the heterotrimeric GatFAB amidotransferase (AdT) complex, composed of A, B and F subunits.</text>
</comment>
<organism evidence="10 11">
    <name type="scientific">Kazachstania africana (strain ATCC 22294 / BCRC 22015 / CBS 2517 / CECT 1963 / NBRC 1671 / NRRL Y-8276)</name>
    <name type="common">Yeast</name>
    <name type="synonym">Kluyveromyces africanus</name>
    <dbReference type="NCBI Taxonomy" id="1071382"/>
    <lineage>
        <taxon>Eukaryota</taxon>
        <taxon>Fungi</taxon>
        <taxon>Dikarya</taxon>
        <taxon>Ascomycota</taxon>
        <taxon>Saccharomycotina</taxon>
        <taxon>Saccharomycetes</taxon>
        <taxon>Saccharomycetales</taxon>
        <taxon>Saccharomycetaceae</taxon>
        <taxon>Kazachstania</taxon>
    </lineage>
</organism>
<dbReference type="EMBL" id="HE650832">
    <property type="protein sequence ID" value="CCF60792.1"/>
    <property type="molecule type" value="Genomic_DNA"/>
</dbReference>
<feature type="domain" description="Asn/Gln amidotransferase" evidence="9">
    <location>
        <begin position="368"/>
        <end position="531"/>
    </location>
</feature>
<dbReference type="Pfam" id="PF02637">
    <property type="entry name" value="GatB_Yqey"/>
    <property type="match status" value="1"/>
</dbReference>
<dbReference type="FunCoup" id="H2B2E2">
    <property type="interactions" value="412"/>
</dbReference>
<protein>
    <recommendedName>
        <fullName evidence="8">Glutamyl-tRNA(Gln) amidotransferase subunit B, mitochondrial</fullName>
        <shortName evidence="8">Glu-AdT subunit B</shortName>
        <ecNumber evidence="8">6.3.5.-</ecNumber>
    </recommendedName>
</protein>
<evidence type="ECO:0000256" key="8">
    <source>
        <dbReference type="HAMAP-Rule" id="MF_03147"/>
    </source>
</evidence>
<dbReference type="GO" id="GO:0070681">
    <property type="term" value="P:glutaminyl-tRNAGln biosynthesis via transamidation"/>
    <property type="evidence" value="ECO:0007669"/>
    <property type="project" value="UniProtKB-UniRule"/>
</dbReference>
<dbReference type="PANTHER" id="PTHR11659">
    <property type="entry name" value="GLUTAMYL-TRNA GLN AMIDOTRANSFERASE SUBUNIT B MITOCHONDRIAL AND PROKARYOTIC PET112-RELATED"/>
    <property type="match status" value="1"/>
</dbReference>
<dbReference type="RefSeq" id="XP_003959927.1">
    <property type="nucleotide sequence ID" value="XM_003959878.1"/>
</dbReference>
<comment type="similarity">
    <text evidence="1 8">Belongs to the GatB/GatE family. GatB subfamily.</text>
</comment>
<keyword evidence="11" id="KW-1185">Reference proteome</keyword>
<dbReference type="Proteomes" id="UP000005220">
    <property type="component" value="Chromosome 12"/>
</dbReference>
<dbReference type="SMART" id="SM00845">
    <property type="entry name" value="GatB_Yqey"/>
    <property type="match status" value="1"/>
</dbReference>
<evidence type="ECO:0000256" key="3">
    <source>
        <dbReference type="ARBA" id="ARBA00022741"/>
    </source>
</evidence>
<dbReference type="Pfam" id="PF02934">
    <property type="entry name" value="GatB_N"/>
    <property type="match status" value="1"/>
</dbReference>
<evidence type="ECO:0000256" key="7">
    <source>
        <dbReference type="ARBA" id="ARBA00047913"/>
    </source>
</evidence>
<dbReference type="OrthoDB" id="1722066at2759"/>
<dbReference type="NCBIfam" id="TIGR00133">
    <property type="entry name" value="gatB"/>
    <property type="match status" value="1"/>
</dbReference>
<dbReference type="InterPro" id="IPR017959">
    <property type="entry name" value="Asn/Gln-tRNA_amidoTrfase_suB/E"/>
</dbReference>
<dbReference type="InterPro" id="IPR003789">
    <property type="entry name" value="Asn/Gln_tRNA_amidoTrase-B-like"/>
</dbReference>
<dbReference type="KEGG" id="kaf:KAFR_0L01820"/>